<organism evidence="2 3">
    <name type="scientific">Gynuella sunshinyii YC6258</name>
    <dbReference type="NCBI Taxonomy" id="1445510"/>
    <lineage>
        <taxon>Bacteria</taxon>
        <taxon>Pseudomonadati</taxon>
        <taxon>Pseudomonadota</taxon>
        <taxon>Gammaproteobacteria</taxon>
        <taxon>Oceanospirillales</taxon>
        <taxon>Saccharospirillaceae</taxon>
        <taxon>Gynuella</taxon>
    </lineage>
</organism>
<protein>
    <submittedName>
        <fullName evidence="2">Putative acetyltransferase</fullName>
    </submittedName>
</protein>
<dbReference type="InterPro" id="IPR016181">
    <property type="entry name" value="Acyl_CoA_acyltransferase"/>
</dbReference>
<dbReference type="CDD" id="cd04301">
    <property type="entry name" value="NAT_SF"/>
    <property type="match status" value="1"/>
</dbReference>
<dbReference type="PROSITE" id="PS51186">
    <property type="entry name" value="GNAT"/>
    <property type="match status" value="1"/>
</dbReference>
<reference evidence="2 3" key="1">
    <citation type="submission" date="2014-01" db="EMBL/GenBank/DDBJ databases">
        <title>Full genme sequencing of cellulolytic bacterium Gynuella sunshinyii YC6258T gen. nov., sp. nov.</title>
        <authorList>
            <person name="Khan H."/>
            <person name="Chung E.J."/>
            <person name="Chung Y.R."/>
        </authorList>
    </citation>
    <scope>NUCLEOTIDE SEQUENCE [LARGE SCALE GENOMIC DNA]</scope>
    <source>
        <strain evidence="2 3">YC6258</strain>
    </source>
</reference>
<dbReference type="Pfam" id="PF00583">
    <property type="entry name" value="Acetyltransf_1"/>
    <property type="match status" value="1"/>
</dbReference>
<dbReference type="KEGG" id="gsn:YC6258_02059"/>
<feature type="domain" description="N-acetyltransferase" evidence="1">
    <location>
        <begin position="21"/>
        <end position="181"/>
    </location>
</feature>
<dbReference type="InterPro" id="IPR000182">
    <property type="entry name" value="GNAT_dom"/>
</dbReference>
<evidence type="ECO:0000313" key="3">
    <source>
        <dbReference type="Proteomes" id="UP000032266"/>
    </source>
</evidence>
<dbReference type="PATRIC" id="fig|1445510.3.peg.2015"/>
<dbReference type="OrthoDB" id="8479334at2"/>
<dbReference type="GO" id="GO:0016747">
    <property type="term" value="F:acyltransferase activity, transferring groups other than amino-acyl groups"/>
    <property type="evidence" value="ECO:0007669"/>
    <property type="project" value="InterPro"/>
</dbReference>
<evidence type="ECO:0000259" key="1">
    <source>
        <dbReference type="PROSITE" id="PS51186"/>
    </source>
</evidence>
<sequence>MLIRMLFNGGDTSFGLLGLVMKIELTPAGDLTVVENLFQYYLYDMSEFTGWSPDASGSYAIDTAVIGLHDYWQKDGHYPYLILCNDELAGFSLLRRYPYDSDYHDIGQFFVLRKYKRQGVGTVAFRLSVGQFPGFWLTRVLPDNIGALRFWRKVISDISVQKPVENQEDYGDKKMMFIRYEVESPIFSSTATEDANEY</sequence>
<proteinExistence type="predicted"/>
<name>A0A0C5VL61_9GAMM</name>
<evidence type="ECO:0000313" key="2">
    <source>
        <dbReference type="EMBL" id="AJQ94103.1"/>
    </source>
</evidence>
<gene>
    <name evidence="2" type="ORF">YC6258_02059</name>
</gene>
<accession>A0A0C5VL61</accession>
<dbReference type="Gene3D" id="3.40.630.30">
    <property type="match status" value="1"/>
</dbReference>
<dbReference type="SUPFAM" id="SSF55729">
    <property type="entry name" value="Acyl-CoA N-acyltransferases (Nat)"/>
    <property type="match status" value="1"/>
</dbReference>
<dbReference type="STRING" id="1445510.YC6258_02059"/>
<dbReference type="Proteomes" id="UP000032266">
    <property type="component" value="Chromosome"/>
</dbReference>
<keyword evidence="3" id="KW-1185">Reference proteome</keyword>
<keyword evidence="2" id="KW-0808">Transferase</keyword>
<dbReference type="EMBL" id="CP007142">
    <property type="protein sequence ID" value="AJQ94103.1"/>
    <property type="molecule type" value="Genomic_DNA"/>
</dbReference>
<dbReference type="AlphaFoldDB" id="A0A0C5VL61"/>
<dbReference type="HOGENOM" id="CLU_112329_1_1_6"/>